<dbReference type="RefSeq" id="WP_005978864.1">
    <property type="nucleotide sequence ID" value="NZ_BAABXY010000001.1"/>
</dbReference>
<proteinExistence type="predicted"/>
<evidence type="ECO:0000256" key="2">
    <source>
        <dbReference type="ARBA" id="ARBA00023125"/>
    </source>
</evidence>
<keyword evidence="2" id="KW-0238">DNA-binding</keyword>
<dbReference type="AlphaFoldDB" id="A0AAX1TTZ0"/>
<evidence type="ECO:0000256" key="1">
    <source>
        <dbReference type="ARBA" id="ARBA00023015"/>
    </source>
</evidence>
<dbReference type="EMBL" id="LS483487">
    <property type="protein sequence ID" value="SQI99506.1"/>
    <property type="molecule type" value="Genomic_DNA"/>
</dbReference>
<evidence type="ECO:0000259" key="4">
    <source>
        <dbReference type="PROSITE" id="PS50042"/>
    </source>
</evidence>
<name>A0AAX1TTZ0_9FUSO</name>
<evidence type="ECO:0000259" key="5">
    <source>
        <dbReference type="PROSITE" id="PS51063"/>
    </source>
</evidence>
<dbReference type="Pfam" id="PF13545">
    <property type="entry name" value="HTH_Crp_2"/>
    <property type="match status" value="1"/>
</dbReference>
<organism evidence="6 7">
    <name type="scientific">Fusobacterium ulcerans</name>
    <dbReference type="NCBI Taxonomy" id="861"/>
    <lineage>
        <taxon>Bacteria</taxon>
        <taxon>Fusobacteriati</taxon>
        <taxon>Fusobacteriota</taxon>
        <taxon>Fusobacteriia</taxon>
        <taxon>Fusobacteriales</taxon>
        <taxon>Fusobacteriaceae</taxon>
        <taxon>Fusobacterium</taxon>
    </lineage>
</organism>
<keyword evidence="3" id="KW-0804">Transcription</keyword>
<dbReference type="InterPro" id="IPR014710">
    <property type="entry name" value="RmlC-like_jellyroll"/>
</dbReference>
<evidence type="ECO:0000256" key="3">
    <source>
        <dbReference type="ARBA" id="ARBA00023163"/>
    </source>
</evidence>
<gene>
    <name evidence="6" type="primary">aadR</name>
    <name evidence="6" type="ORF">NCTC12112_00159</name>
</gene>
<dbReference type="Pfam" id="PF00027">
    <property type="entry name" value="cNMP_binding"/>
    <property type="match status" value="1"/>
</dbReference>
<evidence type="ECO:0000313" key="7">
    <source>
        <dbReference type="Proteomes" id="UP000249008"/>
    </source>
</evidence>
<dbReference type="InterPro" id="IPR000595">
    <property type="entry name" value="cNMP-bd_dom"/>
</dbReference>
<dbReference type="PROSITE" id="PS51063">
    <property type="entry name" value="HTH_CRP_2"/>
    <property type="match status" value="1"/>
</dbReference>
<dbReference type="GO" id="GO:0003677">
    <property type="term" value="F:DNA binding"/>
    <property type="evidence" value="ECO:0007669"/>
    <property type="project" value="UniProtKB-KW"/>
</dbReference>
<dbReference type="GO" id="GO:0006355">
    <property type="term" value="P:regulation of DNA-templated transcription"/>
    <property type="evidence" value="ECO:0007669"/>
    <property type="project" value="InterPro"/>
</dbReference>
<keyword evidence="1" id="KW-0805">Transcription regulation</keyword>
<reference evidence="6 7" key="1">
    <citation type="submission" date="2018-06" db="EMBL/GenBank/DDBJ databases">
        <authorList>
            <consortium name="Pathogen Informatics"/>
            <person name="Doyle S."/>
        </authorList>
    </citation>
    <scope>NUCLEOTIDE SEQUENCE [LARGE SCALE GENOMIC DNA]</scope>
    <source>
        <strain evidence="6 7">NCTC12112</strain>
    </source>
</reference>
<dbReference type="InterPro" id="IPR018490">
    <property type="entry name" value="cNMP-bd_dom_sf"/>
</dbReference>
<dbReference type="InterPro" id="IPR036388">
    <property type="entry name" value="WH-like_DNA-bd_sf"/>
</dbReference>
<dbReference type="PROSITE" id="PS50042">
    <property type="entry name" value="CNMP_BINDING_3"/>
    <property type="match status" value="1"/>
</dbReference>
<dbReference type="SMART" id="SM00100">
    <property type="entry name" value="cNMP"/>
    <property type="match status" value="1"/>
</dbReference>
<dbReference type="Proteomes" id="UP000249008">
    <property type="component" value="Chromosome 1"/>
</dbReference>
<dbReference type="SUPFAM" id="SSF51206">
    <property type="entry name" value="cAMP-binding domain-like"/>
    <property type="match status" value="1"/>
</dbReference>
<feature type="domain" description="Cyclic nucleotide-binding" evidence="4">
    <location>
        <begin position="13"/>
        <end position="132"/>
    </location>
</feature>
<dbReference type="SUPFAM" id="SSF46785">
    <property type="entry name" value="Winged helix' DNA-binding domain"/>
    <property type="match status" value="1"/>
</dbReference>
<evidence type="ECO:0000313" key="6">
    <source>
        <dbReference type="EMBL" id="SQI99506.1"/>
    </source>
</evidence>
<protein>
    <submittedName>
        <fullName evidence="6">Anaerobic aromatic degradation regulator</fullName>
    </submittedName>
</protein>
<feature type="domain" description="HTH crp-type" evidence="5">
    <location>
        <begin position="149"/>
        <end position="220"/>
    </location>
</feature>
<dbReference type="SMART" id="SM00419">
    <property type="entry name" value="HTH_CRP"/>
    <property type="match status" value="1"/>
</dbReference>
<dbReference type="InterPro" id="IPR012318">
    <property type="entry name" value="HTH_CRP"/>
</dbReference>
<dbReference type="Gene3D" id="2.60.120.10">
    <property type="entry name" value="Jelly Rolls"/>
    <property type="match status" value="1"/>
</dbReference>
<dbReference type="GeneID" id="78454758"/>
<dbReference type="Gene3D" id="1.10.10.10">
    <property type="entry name" value="Winged helix-like DNA-binding domain superfamily/Winged helix DNA-binding domain"/>
    <property type="match status" value="1"/>
</dbReference>
<dbReference type="InterPro" id="IPR036390">
    <property type="entry name" value="WH_DNA-bd_sf"/>
</dbReference>
<dbReference type="KEGG" id="ful:C4N20_08050"/>
<sequence length="228" mass="26774">MPEILYKLKDMDIFKNASNSTLSKLINAGKIKKYKKNDIIYSDKKIVDYIFFILEGKAIIYNMTHNGNRKIIFILGSGKLLSFNVINDRLTSVFSEAIEKTQILSIERREFLKIIKHDFEFLKSIMSEYEKYIWRMGHQLKNTIGNIYIERRVAAKLWKLGRDFGIKTDEGILIDIEMTITFMADFIGAPRESTSRACKKLINEKLIKFENKKFIILNADKLAEYYKR</sequence>
<accession>A0AAX1TTZ0</accession>
<dbReference type="CDD" id="cd00038">
    <property type="entry name" value="CAP_ED"/>
    <property type="match status" value="1"/>
</dbReference>